<dbReference type="InterPro" id="IPR036162">
    <property type="entry name" value="Resolvase-like_N_sf"/>
</dbReference>
<gene>
    <name evidence="4" type="ORF">ACFQ2V_13500</name>
</gene>
<dbReference type="EMBL" id="JBHTKH010000008">
    <property type="protein sequence ID" value="MFD1055327.1"/>
    <property type="molecule type" value="Genomic_DNA"/>
</dbReference>
<name>A0ABW3MZH8_9MICO</name>
<evidence type="ECO:0000256" key="1">
    <source>
        <dbReference type="ARBA" id="ARBA00023125"/>
    </source>
</evidence>
<protein>
    <submittedName>
        <fullName evidence="4">Recombinase family protein</fullName>
    </submittedName>
</protein>
<dbReference type="PANTHER" id="PTHR30461:SF2">
    <property type="entry name" value="SERINE RECOMBINASE PINE-RELATED"/>
    <property type="match status" value="1"/>
</dbReference>
<organism evidence="4 5">
    <name type="scientific">Terrabacter terrigena</name>
    <dbReference type="NCBI Taxonomy" id="574718"/>
    <lineage>
        <taxon>Bacteria</taxon>
        <taxon>Bacillati</taxon>
        <taxon>Actinomycetota</taxon>
        <taxon>Actinomycetes</taxon>
        <taxon>Micrococcales</taxon>
        <taxon>Intrasporangiaceae</taxon>
        <taxon>Terrabacter</taxon>
    </lineage>
</organism>
<keyword evidence="2" id="KW-0233">DNA recombination</keyword>
<feature type="domain" description="Resolvase/invertase-type recombinase catalytic" evidence="3">
    <location>
        <begin position="6"/>
        <end position="150"/>
    </location>
</feature>
<evidence type="ECO:0000259" key="3">
    <source>
        <dbReference type="PROSITE" id="PS51736"/>
    </source>
</evidence>
<dbReference type="Gene3D" id="3.40.50.1390">
    <property type="entry name" value="Resolvase, N-terminal catalytic domain"/>
    <property type="match status" value="1"/>
</dbReference>
<evidence type="ECO:0000256" key="2">
    <source>
        <dbReference type="ARBA" id="ARBA00023172"/>
    </source>
</evidence>
<dbReference type="PANTHER" id="PTHR30461">
    <property type="entry name" value="DNA-INVERTASE FROM LAMBDOID PROPHAGE"/>
    <property type="match status" value="1"/>
</dbReference>
<sequence length="219" mass="23844">MSASPRVLGYIRRSTDKQDISPEVQAARLEESAAVLGWALELRYEEAASAKSLEGRPVLAAALADLKAGRAHTLAVAKLDRLSRDVEDFAGLLKLAERQGWALVCLDLGVDTSTITGRAMAHVTAAFAEMERRRIGERTREGMARIRATQGKHMGRPSLIPAEVEERIAALHTDGKSASAIAELLEREGVARPTARSKSWHHSHVTAAVRRVEVRRTAA</sequence>
<accession>A0ABW3MZH8</accession>
<proteinExistence type="predicted"/>
<evidence type="ECO:0000313" key="5">
    <source>
        <dbReference type="Proteomes" id="UP001597046"/>
    </source>
</evidence>
<dbReference type="InterPro" id="IPR050639">
    <property type="entry name" value="SSR_resolvase"/>
</dbReference>
<comment type="caution">
    <text evidence="4">The sequence shown here is derived from an EMBL/GenBank/DDBJ whole genome shotgun (WGS) entry which is preliminary data.</text>
</comment>
<dbReference type="SUPFAM" id="SSF53041">
    <property type="entry name" value="Resolvase-like"/>
    <property type="match status" value="1"/>
</dbReference>
<dbReference type="PROSITE" id="PS51736">
    <property type="entry name" value="RECOMBINASES_3"/>
    <property type="match status" value="1"/>
</dbReference>
<dbReference type="SMART" id="SM00857">
    <property type="entry name" value="Resolvase"/>
    <property type="match status" value="1"/>
</dbReference>
<reference evidence="5" key="1">
    <citation type="journal article" date="2019" name="Int. J. Syst. Evol. Microbiol.">
        <title>The Global Catalogue of Microorganisms (GCM) 10K type strain sequencing project: providing services to taxonomists for standard genome sequencing and annotation.</title>
        <authorList>
            <consortium name="The Broad Institute Genomics Platform"/>
            <consortium name="The Broad Institute Genome Sequencing Center for Infectious Disease"/>
            <person name="Wu L."/>
            <person name="Ma J."/>
        </authorList>
    </citation>
    <scope>NUCLEOTIDE SEQUENCE [LARGE SCALE GENOMIC DNA]</scope>
    <source>
        <strain evidence="5">CCUG 57508</strain>
    </source>
</reference>
<dbReference type="CDD" id="cd03768">
    <property type="entry name" value="SR_ResInv"/>
    <property type="match status" value="1"/>
</dbReference>
<dbReference type="Pfam" id="PF00239">
    <property type="entry name" value="Resolvase"/>
    <property type="match status" value="1"/>
</dbReference>
<dbReference type="Proteomes" id="UP001597046">
    <property type="component" value="Unassembled WGS sequence"/>
</dbReference>
<evidence type="ECO:0000313" key="4">
    <source>
        <dbReference type="EMBL" id="MFD1055327.1"/>
    </source>
</evidence>
<dbReference type="RefSeq" id="WP_386053299.1">
    <property type="nucleotide sequence ID" value="NZ_JBHTKH010000008.1"/>
</dbReference>
<dbReference type="InterPro" id="IPR006119">
    <property type="entry name" value="Resolv_N"/>
</dbReference>
<keyword evidence="1" id="KW-0238">DNA-binding</keyword>
<keyword evidence="5" id="KW-1185">Reference proteome</keyword>